<keyword evidence="1" id="KW-0175">Coiled coil</keyword>
<name>A0AAE5AWI1_AGRVI</name>
<feature type="coiled-coil region" evidence="1">
    <location>
        <begin position="315"/>
        <end position="384"/>
    </location>
</feature>
<evidence type="ECO:0000313" key="3">
    <source>
        <dbReference type="Proteomes" id="UP000436692"/>
    </source>
</evidence>
<evidence type="ECO:0000256" key="1">
    <source>
        <dbReference type="SAM" id="Coils"/>
    </source>
</evidence>
<protein>
    <submittedName>
        <fullName evidence="2">Uncharacterized protein</fullName>
    </submittedName>
</protein>
<organism evidence="2 3">
    <name type="scientific">Agrobacterium vitis</name>
    <name type="common">Rhizobium vitis</name>
    <dbReference type="NCBI Taxonomy" id="373"/>
    <lineage>
        <taxon>Bacteria</taxon>
        <taxon>Pseudomonadati</taxon>
        <taxon>Pseudomonadota</taxon>
        <taxon>Alphaproteobacteria</taxon>
        <taxon>Hyphomicrobiales</taxon>
        <taxon>Rhizobiaceae</taxon>
        <taxon>Rhizobium/Agrobacterium group</taxon>
        <taxon>Agrobacterium</taxon>
    </lineage>
</organism>
<sequence>MSQLRDGLRQLIAQPEHPTTQVRPVSRISFSITDTDGFKKSAQFAVDWLANKVGGDLPKEASSLASFDTRGVAGFHPCHAVRLDDHSGSIWAARIDEPGSIPRAGETWSTELFVERPVRGLVRFGAQLMVRCPAGSADLRGSRPRLVYDLLRTLSAEVDGEAISDAAIDLTTRDDAARLADLIYRPGRRLPIIVVSTDYDGRAQLNLHHLGVRLSGAAHLYSAKPEMSWELTRLIGKRMSTFNGGVRIYMPGLVEEEEDPYEHPLWLLPPSGVNTHLINQLAERILPLGFQDNEGETRFWHMGQLRKATSATAALEASSSETEQLRAKVSVLQDEVEDLKEQLEIAVGLERIASSAEKGAQQDVQRMQDEISRLKSENYRLRNLPGSGDRTEPANGQDRALENYDDLKDWAEEVLGPHIYIHTKALKECCKNGHPDMIDRIADTLIAIRDFWIPFKLEGGLAKKEAAENALAALGVENEGCFTRREKAAEKSEYSVRDGSITRVLYDHFKYGNSRQNSEQFRIYYSWDEDGRRLIIGKMPSHLPNDLS</sequence>
<proteinExistence type="predicted"/>
<accession>A0AAE5AWI1</accession>
<dbReference type="EMBL" id="WPHM01000010">
    <property type="protein sequence ID" value="MUZ59408.1"/>
    <property type="molecule type" value="Genomic_DNA"/>
</dbReference>
<comment type="caution">
    <text evidence="2">The sequence shown here is derived from an EMBL/GenBank/DDBJ whole genome shotgun (WGS) entry which is preliminary data.</text>
</comment>
<dbReference type="RefSeq" id="WP_156551065.1">
    <property type="nucleotide sequence ID" value="NZ_JABAEJ010000008.1"/>
</dbReference>
<dbReference type="AlphaFoldDB" id="A0AAE5AWI1"/>
<reference evidence="2 3" key="1">
    <citation type="submission" date="2019-12" db="EMBL/GenBank/DDBJ databases">
        <title>Whole-genome sequencing of Allorhizobium vitis.</title>
        <authorList>
            <person name="Gan H.M."/>
            <person name="Szegedi E."/>
            <person name="Burr T."/>
            <person name="Savka M.A."/>
        </authorList>
    </citation>
    <scope>NUCLEOTIDE SEQUENCE [LARGE SCALE GENOMIC DNA]</scope>
    <source>
        <strain evidence="2 3">CG989</strain>
    </source>
</reference>
<evidence type="ECO:0000313" key="2">
    <source>
        <dbReference type="EMBL" id="MUZ59408.1"/>
    </source>
</evidence>
<gene>
    <name evidence="2" type="ORF">GOZ95_18360</name>
</gene>
<dbReference type="Proteomes" id="UP000436692">
    <property type="component" value="Unassembled WGS sequence"/>
</dbReference>